<organism evidence="13 14">
    <name type="scientific">Cytospora schulzeri</name>
    <dbReference type="NCBI Taxonomy" id="448051"/>
    <lineage>
        <taxon>Eukaryota</taxon>
        <taxon>Fungi</taxon>
        <taxon>Dikarya</taxon>
        <taxon>Ascomycota</taxon>
        <taxon>Pezizomycotina</taxon>
        <taxon>Sordariomycetes</taxon>
        <taxon>Sordariomycetidae</taxon>
        <taxon>Diaporthales</taxon>
        <taxon>Cytosporaceae</taxon>
        <taxon>Cytospora</taxon>
    </lineage>
</organism>
<keyword evidence="8" id="KW-0443">Lipid metabolism</keyword>
<dbReference type="PANTHER" id="PTHR43550">
    <property type="entry name" value="3-KETODIHYDROSPHINGOSINE REDUCTASE"/>
    <property type="match status" value="1"/>
</dbReference>
<comment type="caution">
    <text evidence="13">The sequence shown here is derived from an EMBL/GenBank/DDBJ whole genome shotgun (WGS) entry which is preliminary data.</text>
</comment>
<evidence type="ECO:0000256" key="12">
    <source>
        <dbReference type="SAM" id="Phobius"/>
    </source>
</evidence>
<dbReference type="InterPro" id="IPR002347">
    <property type="entry name" value="SDR_fam"/>
</dbReference>
<dbReference type="InterPro" id="IPR045022">
    <property type="entry name" value="KDSR-like"/>
</dbReference>
<evidence type="ECO:0000256" key="9">
    <source>
        <dbReference type="ARBA" id="ARBA00026112"/>
    </source>
</evidence>
<dbReference type="InterPro" id="IPR036291">
    <property type="entry name" value="NAD(P)-bd_dom_sf"/>
</dbReference>
<dbReference type="OrthoDB" id="10267115at2759"/>
<evidence type="ECO:0000256" key="3">
    <source>
        <dbReference type="ARBA" id="ARBA00004991"/>
    </source>
</evidence>
<evidence type="ECO:0000256" key="4">
    <source>
        <dbReference type="ARBA" id="ARBA00022824"/>
    </source>
</evidence>
<comment type="subcellular location">
    <subcellularLocation>
        <location evidence="1">Endoplasmic reticulum</location>
    </subcellularLocation>
</comment>
<name>A0A423WSC4_9PEZI</name>
<dbReference type="AlphaFoldDB" id="A0A423WSC4"/>
<dbReference type="STRING" id="356882.A0A423WSC4"/>
<evidence type="ECO:0000313" key="13">
    <source>
        <dbReference type="EMBL" id="ROW06198.1"/>
    </source>
</evidence>
<keyword evidence="5" id="KW-0521">NADP</keyword>
<evidence type="ECO:0000256" key="11">
    <source>
        <dbReference type="ARBA" id="ARBA00048930"/>
    </source>
</evidence>
<dbReference type="Gene3D" id="3.40.50.720">
    <property type="entry name" value="NAD(P)-binding Rossmann-like Domain"/>
    <property type="match status" value="1"/>
</dbReference>
<evidence type="ECO:0000256" key="10">
    <source>
        <dbReference type="ARBA" id="ARBA00044737"/>
    </source>
</evidence>
<keyword evidence="4" id="KW-0256">Endoplasmic reticulum</keyword>
<reference evidence="13 14" key="1">
    <citation type="submission" date="2015-09" db="EMBL/GenBank/DDBJ databases">
        <title>Host preference determinants of Valsa canker pathogens revealed by comparative genomics.</title>
        <authorList>
            <person name="Yin Z."/>
            <person name="Huang L."/>
        </authorList>
    </citation>
    <scope>NUCLEOTIDE SEQUENCE [LARGE SCALE GENOMIC DNA]</scope>
    <source>
        <strain evidence="13 14">03-1</strain>
    </source>
</reference>
<dbReference type="GO" id="GO:0006666">
    <property type="term" value="P:3-keto-sphinganine metabolic process"/>
    <property type="evidence" value="ECO:0007669"/>
    <property type="project" value="InterPro"/>
</dbReference>
<comment type="pathway">
    <text evidence="3">Sphingolipid metabolism.</text>
</comment>
<accession>A0A423WSC4</accession>
<dbReference type="GO" id="GO:0030148">
    <property type="term" value="P:sphingolipid biosynthetic process"/>
    <property type="evidence" value="ECO:0007669"/>
    <property type="project" value="InterPro"/>
</dbReference>
<comment type="pathway">
    <text evidence="2">Lipid metabolism; sphingolipid metabolism.</text>
</comment>
<dbReference type="Pfam" id="PF00106">
    <property type="entry name" value="adh_short"/>
    <property type="match status" value="1"/>
</dbReference>
<dbReference type="EMBL" id="LKEA01000011">
    <property type="protein sequence ID" value="ROW06198.1"/>
    <property type="molecule type" value="Genomic_DNA"/>
</dbReference>
<evidence type="ECO:0000256" key="7">
    <source>
        <dbReference type="ARBA" id="ARBA00023002"/>
    </source>
</evidence>
<proteinExistence type="predicted"/>
<gene>
    <name evidence="13" type="ORF">VMCG_04512</name>
</gene>
<dbReference type="CDD" id="cd08939">
    <property type="entry name" value="KDSR-like_SDR_c"/>
    <property type="match status" value="1"/>
</dbReference>
<feature type="transmembrane region" description="Helical" evidence="12">
    <location>
        <begin position="282"/>
        <end position="303"/>
    </location>
</feature>
<comment type="catalytic activity">
    <reaction evidence="11">
        <text>sphinganine + NADP(+) = 3-oxosphinganine + NADPH + H(+)</text>
        <dbReference type="Rhea" id="RHEA:22640"/>
        <dbReference type="ChEBI" id="CHEBI:15378"/>
        <dbReference type="ChEBI" id="CHEBI:57783"/>
        <dbReference type="ChEBI" id="CHEBI:57817"/>
        <dbReference type="ChEBI" id="CHEBI:58299"/>
        <dbReference type="ChEBI" id="CHEBI:58349"/>
        <dbReference type="EC" id="1.1.1.102"/>
    </reaction>
    <physiologicalReaction direction="right-to-left" evidence="11">
        <dbReference type="Rhea" id="RHEA:22642"/>
    </physiologicalReaction>
</comment>
<dbReference type="Proteomes" id="UP000283895">
    <property type="component" value="Unassembled WGS sequence"/>
</dbReference>
<keyword evidence="12" id="KW-0472">Membrane</keyword>
<dbReference type="PANTHER" id="PTHR43550:SF3">
    <property type="entry name" value="3-KETODIHYDROSPHINGOSINE REDUCTASE"/>
    <property type="match status" value="1"/>
</dbReference>
<keyword evidence="7" id="KW-0560">Oxidoreductase</keyword>
<evidence type="ECO:0000256" key="6">
    <source>
        <dbReference type="ARBA" id="ARBA00022919"/>
    </source>
</evidence>
<dbReference type="GO" id="GO:0047560">
    <property type="term" value="F:3-dehydrosphinganine reductase activity"/>
    <property type="evidence" value="ECO:0007669"/>
    <property type="project" value="UniProtKB-EC"/>
</dbReference>
<keyword evidence="14" id="KW-1185">Reference proteome</keyword>
<evidence type="ECO:0000313" key="14">
    <source>
        <dbReference type="Proteomes" id="UP000283895"/>
    </source>
</evidence>
<keyword evidence="12" id="KW-0812">Transmembrane</keyword>
<dbReference type="PRINTS" id="PR00081">
    <property type="entry name" value="GDHRDH"/>
</dbReference>
<comment type="function">
    <text evidence="10">Catalyzes the reduction of 3'-oxosphinganine (3-ketodihydrosphingosine/KDS) to sphinganine (dihydrosphingosine/DHS), the second step of de novo sphingolipid biosynthesis.</text>
</comment>
<dbReference type="GO" id="GO:0005789">
    <property type="term" value="C:endoplasmic reticulum membrane"/>
    <property type="evidence" value="ECO:0007669"/>
    <property type="project" value="TreeGrafter"/>
</dbReference>
<sequence length="326" mass="35648">MTLTVLIAGGSKGTGLEAARQLAAKGGNIILIARDPQRLRDAIEYVKAGALSPETQRFHFIAADLTSNEACANVIAQSADWNNGLPPDVVWCFAGSSHPSLFIETDPAQLKAQMDSNYFSNAYMAHAALRSWLKTGQNLKDEEVLAKAGKPLARHIIFTSSFLALYPIAGYAPYSPSKAALRTLSDTLSQELNLYATANPHLPSIRVHTLFPATIYSEAYEVENRIKSDVTKMLEETDEGQTPEVVARKCIQGLESGNELVTSDFLTRFVLSTTIGASKRGGFLQALVDWILGCLGLLIMVFVRQDMDRKVRNWGKLHGDSGMRSQ</sequence>
<keyword evidence="12" id="KW-1133">Transmembrane helix</keyword>
<evidence type="ECO:0000256" key="1">
    <source>
        <dbReference type="ARBA" id="ARBA00004240"/>
    </source>
</evidence>
<protein>
    <recommendedName>
        <fullName evidence="9">3-dehydrosphinganine reductase</fullName>
        <ecNumber evidence="9">1.1.1.102</ecNumber>
    </recommendedName>
</protein>
<keyword evidence="6" id="KW-0746">Sphingolipid metabolism</keyword>
<dbReference type="SUPFAM" id="SSF51735">
    <property type="entry name" value="NAD(P)-binding Rossmann-fold domains"/>
    <property type="match status" value="1"/>
</dbReference>
<dbReference type="EC" id="1.1.1.102" evidence="9"/>
<evidence type="ECO:0000256" key="8">
    <source>
        <dbReference type="ARBA" id="ARBA00023098"/>
    </source>
</evidence>
<evidence type="ECO:0000256" key="5">
    <source>
        <dbReference type="ARBA" id="ARBA00022857"/>
    </source>
</evidence>
<evidence type="ECO:0000256" key="2">
    <source>
        <dbReference type="ARBA" id="ARBA00004760"/>
    </source>
</evidence>